<evidence type="ECO:0000256" key="2">
    <source>
        <dbReference type="ARBA" id="ARBA00022448"/>
    </source>
</evidence>
<feature type="transmembrane region" description="Helical" evidence="6">
    <location>
        <begin position="12"/>
        <end position="35"/>
    </location>
</feature>
<evidence type="ECO:0000256" key="1">
    <source>
        <dbReference type="ARBA" id="ARBA00004651"/>
    </source>
</evidence>
<accession>A0ABT2TBK5</accession>
<keyword evidence="2" id="KW-0813">Transport</keyword>
<feature type="transmembrane region" description="Helical" evidence="6">
    <location>
        <begin position="198"/>
        <end position="217"/>
    </location>
</feature>
<dbReference type="SUPFAM" id="SSF103473">
    <property type="entry name" value="MFS general substrate transporter"/>
    <property type="match status" value="1"/>
</dbReference>
<keyword evidence="4 6" id="KW-1133">Transmembrane helix</keyword>
<dbReference type="PANTHER" id="PTHR11360:SF284">
    <property type="entry name" value="EG:103B4.3 PROTEIN-RELATED"/>
    <property type="match status" value="1"/>
</dbReference>
<dbReference type="InterPro" id="IPR036259">
    <property type="entry name" value="MFS_trans_sf"/>
</dbReference>
<dbReference type="InterPro" id="IPR011701">
    <property type="entry name" value="MFS"/>
</dbReference>
<feature type="transmembrane region" description="Helical" evidence="6">
    <location>
        <begin position="169"/>
        <end position="186"/>
    </location>
</feature>
<feature type="transmembrane region" description="Helical" evidence="6">
    <location>
        <begin position="285"/>
        <end position="305"/>
    </location>
</feature>
<evidence type="ECO:0000256" key="6">
    <source>
        <dbReference type="SAM" id="Phobius"/>
    </source>
</evidence>
<dbReference type="PROSITE" id="PS50850">
    <property type="entry name" value="MFS"/>
    <property type="match status" value="1"/>
</dbReference>
<name>A0ABT2TBK5_9FIRM</name>
<sequence length="324" mass="35455">MYSSAPNVWFFYIGGILAGASSGLFGTIPMNLLLSNWFYDKRGTMTGIAYTGSSLITSLLSPIVSKLIIEFGWRASYRILAISIIVIVCITILLIRLKPEDIGQKPYGTAGKTEAEIQPTGFMRRDAMKKSWFWLYTVGIFLIGLIVSGTSQQLVTYWTSEGISAEKAAALYSLVMIIGLVAKIMLGNVFDRLGSSKSIIVCGVICAVAFVSLALCLGDISAFVPSVLFGIVTAELVILPTFTTQRIFGRIDYAANVSLFTTILFLGSSFGIPLCAGIFDITGSYRAAWFIYAVIAVILTFLFYLSNKLSIRAFRTELNIERED</sequence>
<feature type="transmembrane region" description="Helical" evidence="6">
    <location>
        <begin position="132"/>
        <end position="149"/>
    </location>
</feature>
<evidence type="ECO:0000256" key="5">
    <source>
        <dbReference type="ARBA" id="ARBA00023136"/>
    </source>
</evidence>
<dbReference type="Pfam" id="PF07690">
    <property type="entry name" value="MFS_1"/>
    <property type="match status" value="1"/>
</dbReference>
<proteinExistence type="predicted"/>
<feature type="domain" description="Major facilitator superfamily (MFS) profile" evidence="7">
    <location>
        <begin position="1"/>
        <end position="311"/>
    </location>
</feature>
<comment type="caution">
    <text evidence="8">The sequence shown here is derived from an EMBL/GenBank/DDBJ whole genome shotgun (WGS) entry which is preliminary data.</text>
</comment>
<reference evidence="8 9" key="1">
    <citation type="journal article" date="2021" name="ISME Commun">
        <title>Automated analysis of genomic sequences facilitates high-throughput and comprehensive description of bacteria.</title>
        <authorList>
            <person name="Hitch T.C.A."/>
        </authorList>
    </citation>
    <scope>NUCLEOTIDE SEQUENCE [LARGE SCALE GENOMIC DNA]</scope>
    <source>
        <strain evidence="8 9">H2_18</strain>
    </source>
</reference>
<gene>
    <name evidence="8" type="ORF">OCV51_05455</name>
</gene>
<evidence type="ECO:0000256" key="3">
    <source>
        <dbReference type="ARBA" id="ARBA00022692"/>
    </source>
</evidence>
<organism evidence="8 9">
    <name type="scientific">Faecalicatena acetigenes</name>
    <dbReference type="NCBI Taxonomy" id="2981790"/>
    <lineage>
        <taxon>Bacteria</taxon>
        <taxon>Bacillati</taxon>
        <taxon>Bacillota</taxon>
        <taxon>Clostridia</taxon>
        <taxon>Lachnospirales</taxon>
        <taxon>Lachnospiraceae</taxon>
        <taxon>Faecalicatena</taxon>
    </lineage>
</organism>
<evidence type="ECO:0000256" key="4">
    <source>
        <dbReference type="ARBA" id="ARBA00022989"/>
    </source>
</evidence>
<dbReference type="InterPro" id="IPR050327">
    <property type="entry name" value="Proton-linked_MCT"/>
</dbReference>
<dbReference type="InterPro" id="IPR020846">
    <property type="entry name" value="MFS_dom"/>
</dbReference>
<keyword evidence="3 6" id="KW-0812">Transmembrane</keyword>
<evidence type="ECO:0000259" key="7">
    <source>
        <dbReference type="PROSITE" id="PS50850"/>
    </source>
</evidence>
<comment type="subcellular location">
    <subcellularLocation>
        <location evidence="1">Cell membrane</location>
        <topology evidence="1">Multi-pass membrane protein</topology>
    </subcellularLocation>
</comment>
<dbReference type="PANTHER" id="PTHR11360">
    <property type="entry name" value="MONOCARBOXYLATE TRANSPORTER"/>
    <property type="match status" value="1"/>
</dbReference>
<protein>
    <submittedName>
        <fullName evidence="8">MFS transporter</fullName>
    </submittedName>
</protein>
<evidence type="ECO:0000313" key="9">
    <source>
        <dbReference type="Proteomes" id="UP001652394"/>
    </source>
</evidence>
<evidence type="ECO:0000313" key="8">
    <source>
        <dbReference type="EMBL" id="MCU6747099.1"/>
    </source>
</evidence>
<keyword evidence="5 6" id="KW-0472">Membrane</keyword>
<feature type="transmembrane region" description="Helical" evidence="6">
    <location>
        <begin position="75"/>
        <end position="95"/>
    </location>
</feature>
<dbReference type="RefSeq" id="WP_082667429.1">
    <property type="nucleotide sequence ID" value="NZ_JAOQJX010000006.1"/>
</dbReference>
<keyword evidence="9" id="KW-1185">Reference proteome</keyword>
<dbReference type="Gene3D" id="1.20.1250.20">
    <property type="entry name" value="MFS general substrate transporter like domains"/>
    <property type="match status" value="2"/>
</dbReference>
<feature type="transmembrane region" description="Helical" evidence="6">
    <location>
        <begin position="254"/>
        <end position="279"/>
    </location>
</feature>
<dbReference type="EMBL" id="JAOQJX010000006">
    <property type="protein sequence ID" value="MCU6747099.1"/>
    <property type="molecule type" value="Genomic_DNA"/>
</dbReference>
<dbReference type="Proteomes" id="UP001652394">
    <property type="component" value="Unassembled WGS sequence"/>
</dbReference>
<feature type="transmembrane region" description="Helical" evidence="6">
    <location>
        <begin position="223"/>
        <end position="242"/>
    </location>
</feature>